<evidence type="ECO:0000259" key="11">
    <source>
        <dbReference type="PROSITE" id="PS50868"/>
    </source>
</evidence>
<accession>A0A1B3PDG9</accession>
<name>A0A1B3PDG9_9DIPT</name>
<keyword evidence="7" id="KW-0862">Zinc</keyword>
<reference evidence="12" key="1">
    <citation type="submission" date="2016-01" db="EMBL/GenBank/DDBJ databases">
        <title>Diversity of S-adenosylmethionine dependent methyltransferases of the cryptobiotic chironomid in relation to desiccation stress resistance.</title>
        <authorList>
            <person name="Deviatiiarov R."/>
            <person name="Gusev O."/>
            <person name="Aupov R."/>
            <person name="Cornette R."/>
            <person name="Kikawada T."/>
        </authorList>
    </citation>
    <scope>NUCLEOTIDE SEQUENCE</scope>
</reference>
<dbReference type="EMBL" id="KU659958">
    <property type="protein sequence ID" value="AOG17756.1"/>
    <property type="molecule type" value="mRNA"/>
</dbReference>
<organism evidence="12">
    <name type="scientific">Polypedilum nubifer</name>
    <dbReference type="NCBI Taxonomy" id="54969"/>
    <lineage>
        <taxon>Eukaryota</taxon>
        <taxon>Metazoa</taxon>
        <taxon>Ecdysozoa</taxon>
        <taxon>Arthropoda</taxon>
        <taxon>Hexapoda</taxon>
        <taxon>Insecta</taxon>
        <taxon>Pterygota</taxon>
        <taxon>Neoptera</taxon>
        <taxon>Endopterygota</taxon>
        <taxon>Diptera</taxon>
        <taxon>Nematocera</taxon>
        <taxon>Chironomoidea</taxon>
        <taxon>Chironomidae</taxon>
        <taxon>Chironominae</taxon>
        <taxon>Polypedilum</taxon>
        <taxon>Polypedilum</taxon>
    </lineage>
</organism>
<dbReference type="GO" id="GO:0005694">
    <property type="term" value="C:chromosome"/>
    <property type="evidence" value="ECO:0007669"/>
    <property type="project" value="UniProtKB-SubCell"/>
</dbReference>
<evidence type="ECO:0000256" key="1">
    <source>
        <dbReference type="ARBA" id="ARBA00004286"/>
    </source>
</evidence>
<feature type="domain" description="SET" evidence="9">
    <location>
        <begin position="328"/>
        <end position="450"/>
    </location>
</feature>
<dbReference type="SMART" id="SM00317">
    <property type="entry name" value="SET"/>
    <property type="match status" value="1"/>
</dbReference>
<protein>
    <submittedName>
        <fullName evidence="12">Putative histone-lysine N-methyltransferase</fullName>
    </submittedName>
</protein>
<evidence type="ECO:0000256" key="4">
    <source>
        <dbReference type="ARBA" id="ARBA00022679"/>
    </source>
</evidence>
<dbReference type="PROSITE" id="PS50280">
    <property type="entry name" value="SET"/>
    <property type="match status" value="1"/>
</dbReference>
<gene>
    <name evidence="12" type="primary">HMT-9</name>
</gene>
<feature type="domain" description="Pre-SET" evidence="10">
    <location>
        <begin position="262"/>
        <end position="325"/>
    </location>
</feature>
<feature type="compositionally biased region" description="Low complexity" evidence="8">
    <location>
        <begin position="39"/>
        <end position="51"/>
    </location>
</feature>
<dbReference type="SUPFAM" id="SSF82199">
    <property type="entry name" value="SET domain"/>
    <property type="match status" value="1"/>
</dbReference>
<evidence type="ECO:0000259" key="9">
    <source>
        <dbReference type="PROSITE" id="PS50280"/>
    </source>
</evidence>
<evidence type="ECO:0000313" key="12">
    <source>
        <dbReference type="EMBL" id="AOG17756.1"/>
    </source>
</evidence>
<dbReference type="InterPro" id="IPR050973">
    <property type="entry name" value="H3K9_Histone-Lys_N-MTase"/>
</dbReference>
<dbReference type="GO" id="GO:0008170">
    <property type="term" value="F:N-methyltransferase activity"/>
    <property type="evidence" value="ECO:0007669"/>
    <property type="project" value="UniProtKB-ARBA"/>
</dbReference>
<dbReference type="SMART" id="SM00468">
    <property type="entry name" value="PreSET"/>
    <property type="match status" value="1"/>
</dbReference>
<dbReference type="GO" id="GO:0005634">
    <property type="term" value="C:nucleus"/>
    <property type="evidence" value="ECO:0007669"/>
    <property type="project" value="InterPro"/>
</dbReference>
<feature type="non-terminal residue" evidence="12">
    <location>
        <position position="489"/>
    </location>
</feature>
<evidence type="ECO:0000256" key="2">
    <source>
        <dbReference type="ARBA" id="ARBA00022454"/>
    </source>
</evidence>
<dbReference type="GO" id="GO:0032259">
    <property type="term" value="P:methylation"/>
    <property type="evidence" value="ECO:0007669"/>
    <property type="project" value="UniProtKB-KW"/>
</dbReference>
<feature type="compositionally biased region" description="Polar residues" evidence="8">
    <location>
        <begin position="9"/>
        <end position="23"/>
    </location>
</feature>
<dbReference type="PROSITE" id="PS50868">
    <property type="entry name" value="POST_SET"/>
    <property type="match status" value="1"/>
</dbReference>
<dbReference type="PANTHER" id="PTHR46223">
    <property type="entry name" value="HISTONE-LYSINE N-METHYLTRANSFERASE SUV39H"/>
    <property type="match status" value="1"/>
</dbReference>
<proteinExistence type="evidence at transcript level"/>
<evidence type="ECO:0000256" key="6">
    <source>
        <dbReference type="ARBA" id="ARBA00022723"/>
    </source>
</evidence>
<dbReference type="GO" id="GO:0008757">
    <property type="term" value="F:S-adenosylmethionine-dependent methyltransferase activity"/>
    <property type="evidence" value="ECO:0007669"/>
    <property type="project" value="UniProtKB-ARBA"/>
</dbReference>
<feature type="domain" description="Post-SET" evidence="11">
    <location>
        <begin position="467"/>
        <end position="483"/>
    </location>
</feature>
<keyword evidence="6" id="KW-0479">Metal-binding</keyword>
<evidence type="ECO:0000259" key="10">
    <source>
        <dbReference type="PROSITE" id="PS50867"/>
    </source>
</evidence>
<dbReference type="InterPro" id="IPR007728">
    <property type="entry name" value="Pre-SET_dom"/>
</dbReference>
<keyword evidence="4 12" id="KW-0808">Transferase</keyword>
<dbReference type="InterPro" id="IPR001214">
    <property type="entry name" value="SET_dom"/>
</dbReference>
<dbReference type="Pfam" id="PF05033">
    <property type="entry name" value="Pre-SET"/>
    <property type="match status" value="1"/>
</dbReference>
<evidence type="ECO:0000256" key="8">
    <source>
        <dbReference type="SAM" id="MobiDB-lite"/>
    </source>
</evidence>
<keyword evidence="3 12" id="KW-0489">Methyltransferase</keyword>
<comment type="subcellular location">
    <subcellularLocation>
        <location evidence="1">Chromosome</location>
    </subcellularLocation>
</comment>
<feature type="region of interest" description="Disordered" evidence="8">
    <location>
        <begin position="1"/>
        <end position="62"/>
    </location>
</feature>
<dbReference type="GO" id="GO:0008270">
    <property type="term" value="F:zinc ion binding"/>
    <property type="evidence" value="ECO:0007669"/>
    <property type="project" value="InterPro"/>
</dbReference>
<evidence type="ECO:0000256" key="7">
    <source>
        <dbReference type="ARBA" id="ARBA00022833"/>
    </source>
</evidence>
<dbReference type="InterPro" id="IPR003616">
    <property type="entry name" value="Post-SET_dom"/>
</dbReference>
<dbReference type="PROSITE" id="PS50867">
    <property type="entry name" value="PRE_SET"/>
    <property type="match status" value="1"/>
</dbReference>
<dbReference type="AlphaFoldDB" id="A0A1B3PDG9"/>
<feature type="compositionally biased region" description="Basic residues" evidence="8">
    <location>
        <begin position="52"/>
        <end position="61"/>
    </location>
</feature>
<keyword evidence="5" id="KW-0949">S-adenosyl-L-methionine</keyword>
<dbReference type="InterPro" id="IPR046341">
    <property type="entry name" value="SET_dom_sf"/>
</dbReference>
<evidence type="ECO:0000256" key="3">
    <source>
        <dbReference type="ARBA" id="ARBA00022603"/>
    </source>
</evidence>
<evidence type="ECO:0000256" key="5">
    <source>
        <dbReference type="ARBA" id="ARBA00022691"/>
    </source>
</evidence>
<keyword evidence="2" id="KW-0158">Chromosome</keyword>
<dbReference type="GO" id="GO:0042054">
    <property type="term" value="F:histone methyltransferase activity"/>
    <property type="evidence" value="ECO:0007669"/>
    <property type="project" value="InterPro"/>
</dbReference>
<sequence length="489" mass="57166">MPRRKRSPSYETQVGNSGNSSDALSVKVSDPKKRKGKINENTNNSNNSNSTTKKRKRKYTKKTNEKEIIGLVERIVSRKIDCKSDPPRLMALVEWKEGGCEWKTMEELRYNTVFLEDIKNRFLEHEMEIYVNIANIKEKLKYKIRKALSENPKYYNMCECFPFDPTEYKAYQVYFHMVKDKDQKFINFLENQVYRSYFYQLDLVQRNQFRDIAEKMSEKEGIQITIENDMDFGLPPNFEYLTKNMFVDSYDQTIIEEEPEIQGCKCVGKCGPKTQCCPRLVNEIFAYKDVKGTPTLNLNRQEVIIECNDNCNCDKSCLNRTSQQRRNIKLCLIRTENRGWGVTNGDLKEVIKRGTFIIEYTGEMLGHYEASKREETSYLFDLNMERNHDGYYTIDAFKYGSLARFVNHSCEPNSSMWFINDCRKDPKNQKLCIFADRDIKPGEEITIDYCPQDTVPIDQNSSHSFQTKIDCLCGSNKCKGQVYLSPPSP</sequence>
<dbReference type="PANTHER" id="PTHR46223:SF3">
    <property type="entry name" value="HISTONE-LYSINE N-METHYLTRANSFERASE SET-23"/>
    <property type="match status" value="1"/>
</dbReference>
<dbReference type="Gene3D" id="2.170.270.10">
    <property type="entry name" value="SET domain"/>
    <property type="match status" value="1"/>
</dbReference>
<dbReference type="Pfam" id="PF00856">
    <property type="entry name" value="SET"/>
    <property type="match status" value="1"/>
</dbReference>